<dbReference type="InterPro" id="IPR011727">
    <property type="entry name" value="CHP02117"/>
</dbReference>
<dbReference type="PROSITE" id="PS51257">
    <property type="entry name" value="PROKAR_LIPOPROTEIN"/>
    <property type="match status" value="1"/>
</dbReference>
<gene>
    <name evidence="1" type="ORF">HAHE_27780</name>
</gene>
<accession>A0ABM7RFA7</accession>
<dbReference type="RefSeq" id="WP_338685253.1">
    <property type="nucleotide sequence ID" value="NZ_AP024702.1"/>
</dbReference>
<evidence type="ECO:0000313" key="1">
    <source>
        <dbReference type="EMBL" id="BCX48870.1"/>
    </source>
</evidence>
<dbReference type="EMBL" id="AP024702">
    <property type="protein sequence ID" value="BCX48870.1"/>
    <property type="molecule type" value="Genomic_DNA"/>
</dbReference>
<evidence type="ECO:0000313" key="2">
    <source>
        <dbReference type="Proteomes" id="UP001374893"/>
    </source>
</evidence>
<proteinExistence type="predicted"/>
<sequence>MKSGWVRYWLPACPLFFASCALKFPQDEVEVRRVEVTRAATPEPATVPVVLFSDELHTGLILDLQWLQRHGYKVPRESVVRQWAAFSWGDQTAYVQERWLSPGQVIHALFMPSPSVMEIITFDWNIPEVCHHQRLYQTYVPDSAGVGLAAFLNSCAVRDGEGIPNTIAPSSWGSGRLIESPHSYYFPRICNVWTVEALNSTGFEMAGVTGLSADGVIRQATKPKNGFAKIWDPAWQTAEGGDEPGE</sequence>
<name>A0ABM7RFA7_9BACT</name>
<keyword evidence="2" id="KW-1185">Reference proteome</keyword>
<organism evidence="1 2">
    <name type="scientific">Haloferula helveola</name>
    <dbReference type="NCBI Taxonomy" id="490095"/>
    <lineage>
        <taxon>Bacteria</taxon>
        <taxon>Pseudomonadati</taxon>
        <taxon>Verrucomicrobiota</taxon>
        <taxon>Verrucomicrobiia</taxon>
        <taxon>Verrucomicrobiales</taxon>
        <taxon>Verrucomicrobiaceae</taxon>
        <taxon>Haloferula</taxon>
    </lineage>
</organism>
<dbReference type="Pfam" id="PF09601">
    <property type="entry name" value="DUF2459"/>
    <property type="match status" value="1"/>
</dbReference>
<reference evidence="1 2" key="1">
    <citation type="submission" date="2021-06" db="EMBL/GenBank/DDBJ databases">
        <title>Complete genome of Haloferula helveola possessing various polysaccharide degrading enzymes.</title>
        <authorList>
            <person name="Takami H."/>
            <person name="Huang C."/>
            <person name="Hamasaki K."/>
        </authorList>
    </citation>
    <scope>NUCLEOTIDE SEQUENCE [LARGE SCALE GENOMIC DNA]</scope>
    <source>
        <strain evidence="1 2">CN-1</strain>
    </source>
</reference>
<protein>
    <submittedName>
        <fullName evidence="1">Urease-associated protein</fullName>
    </submittedName>
</protein>
<dbReference type="Proteomes" id="UP001374893">
    <property type="component" value="Chromosome"/>
</dbReference>